<evidence type="ECO:0000313" key="2">
    <source>
        <dbReference type="EMBL" id="MCU7694857.1"/>
    </source>
</evidence>
<evidence type="ECO:0000256" key="1">
    <source>
        <dbReference type="SAM" id="MobiDB-lite"/>
    </source>
</evidence>
<feature type="region of interest" description="Disordered" evidence="1">
    <location>
        <begin position="1"/>
        <end position="20"/>
    </location>
</feature>
<dbReference type="RefSeq" id="WP_263038342.1">
    <property type="nucleotide sequence ID" value="NZ_JAOTPL010000014.1"/>
</dbReference>
<protein>
    <recommendedName>
        <fullName evidence="4">Membrane or secreted protein</fullName>
    </recommendedName>
</protein>
<gene>
    <name evidence="2" type="ORF">OD355_10055</name>
</gene>
<sequence>MDWYNRPLSNKTSGNTLHTNTSGASAEWIRLDKNDAPLAGVWRITHRKQEGQLSEIPLRDRRTLKILTGTRFQWVAINIKTGEFSGTGGGTYTFKNGRYTENIEFFSRNNARVGASLTFEGRMENGQWHHAGKSSSGDPIYEIWGKLEE</sequence>
<keyword evidence="3" id="KW-1185">Reference proteome</keyword>
<organism evidence="2 3">
    <name type="scientific">Haoranjiania flava</name>
    <dbReference type="NCBI Taxonomy" id="1856322"/>
    <lineage>
        <taxon>Bacteria</taxon>
        <taxon>Pseudomonadati</taxon>
        <taxon>Bacteroidota</taxon>
        <taxon>Chitinophagia</taxon>
        <taxon>Chitinophagales</taxon>
        <taxon>Chitinophagaceae</taxon>
        <taxon>Haoranjiania</taxon>
    </lineage>
</organism>
<dbReference type="Gene3D" id="2.40.128.490">
    <property type="entry name" value="Uncharacterised protein PF14869, DUF4488"/>
    <property type="match status" value="1"/>
</dbReference>
<evidence type="ECO:0008006" key="4">
    <source>
        <dbReference type="Google" id="ProtNLM"/>
    </source>
</evidence>
<dbReference type="AlphaFoldDB" id="A0AAE3LKG6"/>
<accession>A0AAE3LKG6</accession>
<reference evidence="2" key="1">
    <citation type="submission" date="2022-10" db="EMBL/GenBank/DDBJ databases">
        <authorList>
            <person name="Kim H.S."/>
            <person name="Kim J.-S."/>
            <person name="Suh M.K."/>
            <person name="Eom M.K."/>
            <person name="Lee J.-S."/>
        </authorList>
    </citation>
    <scope>NUCLEOTIDE SEQUENCE</scope>
    <source>
        <strain evidence="2">LIP-5</strain>
    </source>
</reference>
<name>A0AAE3LKG6_9BACT</name>
<feature type="compositionally biased region" description="Polar residues" evidence="1">
    <location>
        <begin position="7"/>
        <end position="20"/>
    </location>
</feature>
<dbReference type="Proteomes" id="UP001209317">
    <property type="component" value="Unassembled WGS sequence"/>
</dbReference>
<proteinExistence type="predicted"/>
<comment type="caution">
    <text evidence="2">The sequence shown here is derived from an EMBL/GenBank/DDBJ whole genome shotgun (WGS) entry which is preliminary data.</text>
</comment>
<dbReference type="EMBL" id="JAOTPL010000014">
    <property type="protein sequence ID" value="MCU7694857.1"/>
    <property type="molecule type" value="Genomic_DNA"/>
</dbReference>
<evidence type="ECO:0000313" key="3">
    <source>
        <dbReference type="Proteomes" id="UP001209317"/>
    </source>
</evidence>